<evidence type="ECO:0000259" key="9">
    <source>
        <dbReference type="Pfam" id="PF00551"/>
    </source>
</evidence>
<dbReference type="GO" id="GO:0004479">
    <property type="term" value="F:methionyl-tRNA formyltransferase activity"/>
    <property type="evidence" value="ECO:0007669"/>
    <property type="project" value="UniProtKB-UniRule"/>
</dbReference>
<dbReference type="InterPro" id="IPR036477">
    <property type="entry name" value="Formyl_transf_N_sf"/>
</dbReference>
<dbReference type="GO" id="GO:0005829">
    <property type="term" value="C:cytosol"/>
    <property type="evidence" value="ECO:0007669"/>
    <property type="project" value="TreeGrafter"/>
</dbReference>
<dbReference type="InterPro" id="IPR002376">
    <property type="entry name" value="Formyl_transf_N"/>
</dbReference>
<dbReference type="InterPro" id="IPR001555">
    <property type="entry name" value="GART_AS"/>
</dbReference>
<feature type="domain" description="Formyl transferase N-terminal" evidence="9">
    <location>
        <begin position="1"/>
        <end position="188"/>
    </location>
</feature>
<evidence type="ECO:0000256" key="5">
    <source>
        <dbReference type="ARBA" id="ARBA00022679"/>
    </source>
</evidence>
<dbReference type="Pfam" id="PF02911">
    <property type="entry name" value="Formyl_trans_C"/>
    <property type="match status" value="1"/>
</dbReference>
<comment type="caution">
    <text evidence="11">The sequence shown here is derived from an EMBL/GenBank/DDBJ whole genome shotgun (WGS) entry which is preliminary data.</text>
</comment>
<dbReference type="CDD" id="cd08704">
    <property type="entry name" value="Met_tRNA_FMT_C"/>
    <property type="match status" value="1"/>
</dbReference>
<reference evidence="11 12" key="1">
    <citation type="submission" date="2019-01" db="EMBL/GenBank/DDBJ databases">
        <authorList>
            <person name="Chen W.-M."/>
        </authorList>
    </citation>
    <scope>NUCLEOTIDE SEQUENCE [LARGE SCALE GENOMIC DNA]</scope>
    <source>
        <strain evidence="11 12">CCP-18</strain>
    </source>
</reference>
<keyword evidence="12" id="KW-1185">Reference proteome</keyword>
<evidence type="ECO:0000259" key="10">
    <source>
        <dbReference type="Pfam" id="PF02911"/>
    </source>
</evidence>
<feature type="domain" description="Formyl transferase C-terminal" evidence="10">
    <location>
        <begin position="209"/>
        <end position="301"/>
    </location>
</feature>
<dbReference type="EC" id="2.1.2.9" evidence="3 8"/>
<evidence type="ECO:0000256" key="4">
    <source>
        <dbReference type="ARBA" id="ARBA00016014"/>
    </source>
</evidence>
<dbReference type="InterPro" id="IPR011034">
    <property type="entry name" value="Formyl_transferase-like_C_sf"/>
</dbReference>
<keyword evidence="5 8" id="KW-0808">Transferase</keyword>
<dbReference type="Pfam" id="PF00551">
    <property type="entry name" value="Formyl_trans_N"/>
    <property type="match status" value="1"/>
</dbReference>
<name>A0A437LH32_9BURK</name>
<feature type="binding site" evidence="8">
    <location>
        <begin position="117"/>
        <end position="120"/>
    </location>
    <ligand>
        <name>(6S)-5,6,7,8-tetrahydrofolate</name>
        <dbReference type="ChEBI" id="CHEBI:57453"/>
    </ligand>
</feature>
<sequence length="313" mass="32781">MRLVFAGTPAFAEAALQALLTAGHELVGVMTQPDRPAGRGMKLQASPVKQAALAAGVPVIQPQGLRLGGKFDADAQAARAQLQAWAPELMVVAAYGLILPQWVLDLPPRGCLNIHGSLLPRWRGAAPIQRCIEAGDLETGNTIMQMDAGLDTGAMLLREAFPLAPDETSASLFERLAEQGARLIVEALADLDRLVPVPQPAEGVTYAAKIDKAEAAIDWRQPAAAIERRLRAFDPFPGAVASLGGEAVKLWRARVAQGGGSPGAVLAWHADGPEVACGEGSLVVTEAQRPGAKRGPASTVLKPLPLHVGQAWA</sequence>
<dbReference type="HAMAP" id="MF_00182">
    <property type="entry name" value="Formyl_trans"/>
    <property type="match status" value="1"/>
</dbReference>
<dbReference type="RefSeq" id="WP_127683093.1">
    <property type="nucleotide sequence ID" value="NZ_SACM01000003.1"/>
</dbReference>
<evidence type="ECO:0000313" key="12">
    <source>
        <dbReference type="Proteomes" id="UP000288587"/>
    </source>
</evidence>
<evidence type="ECO:0000256" key="7">
    <source>
        <dbReference type="ARBA" id="ARBA00048558"/>
    </source>
</evidence>
<evidence type="ECO:0000256" key="3">
    <source>
        <dbReference type="ARBA" id="ARBA00012261"/>
    </source>
</evidence>
<dbReference type="InterPro" id="IPR005794">
    <property type="entry name" value="Fmt"/>
</dbReference>
<dbReference type="OrthoDB" id="9802815at2"/>
<dbReference type="PROSITE" id="PS00373">
    <property type="entry name" value="GART"/>
    <property type="match status" value="1"/>
</dbReference>
<dbReference type="PANTHER" id="PTHR11138:SF5">
    <property type="entry name" value="METHIONYL-TRNA FORMYLTRANSFERASE, MITOCHONDRIAL"/>
    <property type="match status" value="1"/>
</dbReference>
<dbReference type="Proteomes" id="UP000288587">
    <property type="component" value="Unassembled WGS sequence"/>
</dbReference>
<comment type="similarity">
    <text evidence="2 8">Belongs to the Fmt family.</text>
</comment>
<dbReference type="PANTHER" id="PTHR11138">
    <property type="entry name" value="METHIONYL-TRNA FORMYLTRANSFERASE"/>
    <property type="match status" value="1"/>
</dbReference>
<proteinExistence type="inferred from homology"/>
<dbReference type="SUPFAM" id="SSF53328">
    <property type="entry name" value="Formyltransferase"/>
    <property type="match status" value="1"/>
</dbReference>
<dbReference type="InterPro" id="IPR037022">
    <property type="entry name" value="Formyl_trans_C_sf"/>
</dbReference>
<protein>
    <recommendedName>
        <fullName evidence="4 8">Methionyl-tRNA formyltransferase</fullName>
        <ecNumber evidence="3 8">2.1.2.9</ecNumber>
    </recommendedName>
</protein>
<evidence type="ECO:0000256" key="1">
    <source>
        <dbReference type="ARBA" id="ARBA00002606"/>
    </source>
</evidence>
<dbReference type="SUPFAM" id="SSF50486">
    <property type="entry name" value="FMT C-terminal domain-like"/>
    <property type="match status" value="1"/>
</dbReference>
<dbReference type="EMBL" id="SACM01000003">
    <property type="protein sequence ID" value="RVT84692.1"/>
    <property type="molecule type" value="Genomic_DNA"/>
</dbReference>
<accession>A0A437LH32</accession>
<dbReference type="InterPro" id="IPR005793">
    <property type="entry name" value="Formyl_trans_C"/>
</dbReference>
<keyword evidence="6 8" id="KW-0648">Protein biosynthesis</keyword>
<dbReference type="InterPro" id="IPR044135">
    <property type="entry name" value="Met-tRNA-FMT_C"/>
</dbReference>
<dbReference type="AlphaFoldDB" id="A0A437LH32"/>
<evidence type="ECO:0000256" key="6">
    <source>
        <dbReference type="ARBA" id="ARBA00022917"/>
    </source>
</evidence>
<dbReference type="NCBIfam" id="TIGR00460">
    <property type="entry name" value="fmt"/>
    <property type="match status" value="1"/>
</dbReference>
<evidence type="ECO:0000256" key="8">
    <source>
        <dbReference type="HAMAP-Rule" id="MF_00182"/>
    </source>
</evidence>
<dbReference type="CDD" id="cd08646">
    <property type="entry name" value="FMT_core_Met-tRNA-FMT_N"/>
    <property type="match status" value="1"/>
</dbReference>
<dbReference type="InterPro" id="IPR041711">
    <property type="entry name" value="Met-tRNA-FMT_N"/>
</dbReference>
<comment type="function">
    <text evidence="1 8">Attaches a formyl group to the free amino group of methionyl-tRNA(fMet). The formyl group appears to play a dual role in the initiator identity of N-formylmethionyl-tRNA by promoting its recognition by IF2 and preventing the misappropriation of this tRNA by the elongation apparatus.</text>
</comment>
<evidence type="ECO:0000256" key="2">
    <source>
        <dbReference type="ARBA" id="ARBA00010699"/>
    </source>
</evidence>
<evidence type="ECO:0000313" key="11">
    <source>
        <dbReference type="EMBL" id="RVT84692.1"/>
    </source>
</evidence>
<gene>
    <name evidence="8" type="primary">fmt</name>
    <name evidence="11" type="ORF">EOD73_11190</name>
</gene>
<dbReference type="Gene3D" id="3.40.50.170">
    <property type="entry name" value="Formyl transferase, N-terminal domain"/>
    <property type="match status" value="1"/>
</dbReference>
<organism evidence="11 12">
    <name type="scientific">Inhella crocodyli</name>
    <dbReference type="NCBI Taxonomy" id="2499851"/>
    <lineage>
        <taxon>Bacteria</taxon>
        <taxon>Pseudomonadati</taxon>
        <taxon>Pseudomonadota</taxon>
        <taxon>Betaproteobacteria</taxon>
        <taxon>Burkholderiales</taxon>
        <taxon>Sphaerotilaceae</taxon>
        <taxon>Inhella</taxon>
    </lineage>
</organism>
<dbReference type="Gene3D" id="3.10.25.10">
    <property type="entry name" value="Formyl transferase, C-terminal domain"/>
    <property type="match status" value="1"/>
</dbReference>
<comment type="catalytic activity">
    <reaction evidence="7 8">
        <text>L-methionyl-tRNA(fMet) + (6R)-10-formyltetrahydrofolate = N-formyl-L-methionyl-tRNA(fMet) + (6S)-5,6,7,8-tetrahydrofolate + H(+)</text>
        <dbReference type="Rhea" id="RHEA:24380"/>
        <dbReference type="Rhea" id="RHEA-COMP:9952"/>
        <dbReference type="Rhea" id="RHEA-COMP:9953"/>
        <dbReference type="ChEBI" id="CHEBI:15378"/>
        <dbReference type="ChEBI" id="CHEBI:57453"/>
        <dbReference type="ChEBI" id="CHEBI:78530"/>
        <dbReference type="ChEBI" id="CHEBI:78844"/>
        <dbReference type="ChEBI" id="CHEBI:195366"/>
        <dbReference type="EC" id="2.1.2.9"/>
    </reaction>
</comment>